<evidence type="ECO:0000313" key="2">
    <source>
        <dbReference type="Proteomes" id="UP000009168"/>
    </source>
</evidence>
<protein>
    <submittedName>
        <fullName evidence="1">Uncharacterized protein</fullName>
    </submittedName>
</protein>
<sequence length="156" mass="18603">MRVKQVRLKLKVQQIEQTQFKVKKESKCVEDHIQQIYYLKIFKNIISFFLPRDKLTHPKELVRLESSQGGLFKKISPHISEDIVEILRDKIWQSYLEKTTSGQPSRLFQQKLLEKREISNQQIQNEQKESLEIVFQNVKLHIPMIKKKNVKLSGFI</sequence>
<evidence type="ECO:0000313" key="1">
    <source>
        <dbReference type="EMBL" id="EAR81628.1"/>
    </source>
</evidence>
<dbReference type="HOGENOM" id="CLU_120245_0_0_1"/>
<dbReference type="GeneID" id="7844782"/>
<dbReference type="Proteomes" id="UP000009168">
    <property type="component" value="Unassembled WGS sequence"/>
</dbReference>
<reference evidence="2" key="1">
    <citation type="journal article" date="2006" name="PLoS Biol.">
        <title>Macronuclear genome sequence of the ciliate Tetrahymena thermophila, a model eukaryote.</title>
        <authorList>
            <person name="Eisen J.A."/>
            <person name="Coyne R.S."/>
            <person name="Wu M."/>
            <person name="Wu D."/>
            <person name="Thiagarajan M."/>
            <person name="Wortman J.R."/>
            <person name="Badger J.H."/>
            <person name="Ren Q."/>
            <person name="Amedeo P."/>
            <person name="Jones K.M."/>
            <person name="Tallon L.J."/>
            <person name="Delcher A.L."/>
            <person name="Salzberg S.L."/>
            <person name="Silva J.C."/>
            <person name="Haas B.J."/>
            <person name="Majoros W.H."/>
            <person name="Farzad M."/>
            <person name="Carlton J.M."/>
            <person name="Smith R.K. Jr."/>
            <person name="Garg J."/>
            <person name="Pearlman R.E."/>
            <person name="Karrer K.M."/>
            <person name="Sun L."/>
            <person name="Manning G."/>
            <person name="Elde N.C."/>
            <person name="Turkewitz A.P."/>
            <person name="Asai D.J."/>
            <person name="Wilkes D.E."/>
            <person name="Wang Y."/>
            <person name="Cai H."/>
            <person name="Collins K."/>
            <person name="Stewart B.A."/>
            <person name="Lee S.R."/>
            <person name="Wilamowska K."/>
            <person name="Weinberg Z."/>
            <person name="Ruzzo W.L."/>
            <person name="Wloga D."/>
            <person name="Gaertig J."/>
            <person name="Frankel J."/>
            <person name="Tsao C.-C."/>
            <person name="Gorovsky M.A."/>
            <person name="Keeling P.J."/>
            <person name="Waller R.F."/>
            <person name="Patron N.J."/>
            <person name="Cherry J.M."/>
            <person name="Stover N.A."/>
            <person name="Krieger C.J."/>
            <person name="del Toro C."/>
            <person name="Ryder H.F."/>
            <person name="Williamson S.C."/>
            <person name="Barbeau R.A."/>
            <person name="Hamilton E.P."/>
            <person name="Orias E."/>
        </authorList>
    </citation>
    <scope>NUCLEOTIDE SEQUENCE [LARGE SCALE GENOMIC DNA]</scope>
    <source>
        <strain evidence="2">SB210</strain>
    </source>
</reference>
<accession>Q228B2</accession>
<organism evidence="1 2">
    <name type="scientific">Tetrahymena thermophila (strain SB210)</name>
    <dbReference type="NCBI Taxonomy" id="312017"/>
    <lineage>
        <taxon>Eukaryota</taxon>
        <taxon>Sar</taxon>
        <taxon>Alveolata</taxon>
        <taxon>Ciliophora</taxon>
        <taxon>Intramacronucleata</taxon>
        <taxon>Oligohymenophorea</taxon>
        <taxon>Hymenostomatida</taxon>
        <taxon>Tetrahymenina</taxon>
        <taxon>Tetrahymenidae</taxon>
        <taxon>Tetrahymena</taxon>
    </lineage>
</organism>
<dbReference type="RefSeq" id="XP_001029291.1">
    <property type="nucleotide sequence ID" value="XM_001029291.1"/>
</dbReference>
<keyword evidence="2" id="KW-1185">Reference proteome</keyword>
<name>Q228B2_TETTS</name>
<dbReference type="InParanoid" id="Q228B2"/>
<proteinExistence type="predicted"/>
<dbReference type="KEGG" id="tet:TTHERM_01609740"/>
<gene>
    <name evidence="1" type="ORF">TTHERM_01609740</name>
</gene>
<dbReference type="AlphaFoldDB" id="Q228B2"/>
<dbReference type="EMBL" id="GG662617">
    <property type="protein sequence ID" value="EAR81628.1"/>
    <property type="molecule type" value="Genomic_DNA"/>
</dbReference>